<dbReference type="Proteomes" id="UP000540423">
    <property type="component" value="Unassembled WGS sequence"/>
</dbReference>
<sequence length="275" mass="29239">MNDHGLLALAPQCTSTRELLARAAVRRGMDVQVWSARDGLSVRGRTDVHYYGGPTFAAHLGQVLDAWDVALMEPSDGWLAALPPTCTGRRVTLATLAEARRVTRPVFAKPPRDKSFPAAVHPDGGSLPGDPELPGDTPVLLSDVVTWAAEFRLYVLDGAVLTGSQYATFGRLDVAPLEGHRQEGPVRRFAHDLLAGCGDGLPSAVVVDVGVLSAPVRGGGDGDRWAVVEANMAWFSNCYAADPDRALEVVLRAAGPRSRTAARDLPFCRAPTAGQ</sequence>
<dbReference type="InterPro" id="IPR041261">
    <property type="entry name" value="R2K_2"/>
</dbReference>
<evidence type="ECO:0000259" key="2">
    <source>
        <dbReference type="Pfam" id="PF18299"/>
    </source>
</evidence>
<dbReference type="Pfam" id="PF18299">
    <property type="entry name" value="R2K_2"/>
    <property type="match status" value="1"/>
</dbReference>
<proteinExistence type="predicted"/>
<comment type="caution">
    <text evidence="3">The sequence shown here is derived from an EMBL/GenBank/DDBJ whole genome shotgun (WGS) entry which is preliminary data.</text>
</comment>
<protein>
    <recommendedName>
        <fullName evidence="2">ATP-grasp domain-containing protein</fullName>
    </recommendedName>
</protein>
<dbReference type="RefSeq" id="WP_229923395.1">
    <property type="nucleotide sequence ID" value="NZ_BNBN01000005.1"/>
</dbReference>
<evidence type="ECO:0000313" key="4">
    <source>
        <dbReference type="Proteomes" id="UP000540423"/>
    </source>
</evidence>
<feature type="region of interest" description="Disordered" evidence="1">
    <location>
        <begin position="108"/>
        <end position="130"/>
    </location>
</feature>
<organism evidence="3 4">
    <name type="scientific">Streptomyces candidus</name>
    <dbReference type="NCBI Taxonomy" id="67283"/>
    <lineage>
        <taxon>Bacteria</taxon>
        <taxon>Bacillati</taxon>
        <taxon>Actinomycetota</taxon>
        <taxon>Actinomycetes</taxon>
        <taxon>Kitasatosporales</taxon>
        <taxon>Streptomycetaceae</taxon>
        <taxon>Streptomyces</taxon>
    </lineage>
</organism>
<reference evidence="3 4" key="1">
    <citation type="submission" date="2020-08" db="EMBL/GenBank/DDBJ databases">
        <title>Genomic Encyclopedia of Type Strains, Phase IV (KMG-IV): sequencing the most valuable type-strain genomes for metagenomic binning, comparative biology and taxonomic classification.</title>
        <authorList>
            <person name="Goeker M."/>
        </authorList>
    </citation>
    <scope>NUCLEOTIDE SEQUENCE [LARGE SCALE GENOMIC DNA]</scope>
    <source>
        <strain evidence="3 4">DSM 40141</strain>
    </source>
</reference>
<keyword evidence="4" id="KW-1185">Reference proteome</keyword>
<accession>A0A7X0HE72</accession>
<name>A0A7X0HE72_9ACTN</name>
<dbReference type="AlphaFoldDB" id="A0A7X0HE72"/>
<feature type="domain" description="ATP-grasp" evidence="2">
    <location>
        <begin position="87"/>
        <end position="248"/>
    </location>
</feature>
<evidence type="ECO:0000313" key="3">
    <source>
        <dbReference type="EMBL" id="MBB6435995.1"/>
    </source>
</evidence>
<dbReference type="EMBL" id="JACHEM010000005">
    <property type="protein sequence ID" value="MBB6435995.1"/>
    <property type="molecule type" value="Genomic_DNA"/>
</dbReference>
<evidence type="ECO:0000256" key="1">
    <source>
        <dbReference type="SAM" id="MobiDB-lite"/>
    </source>
</evidence>
<gene>
    <name evidence="3" type="ORF">HNQ79_002458</name>
</gene>